<dbReference type="InterPro" id="IPR049278">
    <property type="entry name" value="MS_channel_C"/>
</dbReference>
<dbReference type="OrthoDB" id="9809206at2"/>
<dbReference type="Proteomes" id="UP000001868">
    <property type="component" value="Chromosome"/>
</dbReference>
<dbReference type="KEGG" id="pzu:PHZ_c2148"/>
<dbReference type="Pfam" id="PF21082">
    <property type="entry name" value="MS_channel_3rd"/>
    <property type="match status" value="1"/>
</dbReference>
<organism evidence="11 12">
    <name type="scientific">Phenylobacterium zucineum (strain HLK1)</name>
    <dbReference type="NCBI Taxonomy" id="450851"/>
    <lineage>
        <taxon>Bacteria</taxon>
        <taxon>Pseudomonadati</taxon>
        <taxon>Pseudomonadota</taxon>
        <taxon>Alphaproteobacteria</taxon>
        <taxon>Caulobacterales</taxon>
        <taxon>Caulobacteraceae</taxon>
        <taxon>Phenylobacterium</taxon>
    </lineage>
</organism>
<keyword evidence="3" id="KW-1003">Cell membrane</keyword>
<feature type="transmembrane region" description="Helical" evidence="7">
    <location>
        <begin position="145"/>
        <end position="170"/>
    </location>
</feature>
<dbReference type="STRING" id="450851.PHZ_c2148"/>
<dbReference type="eggNOG" id="COG0668">
    <property type="taxonomic scope" value="Bacteria"/>
</dbReference>
<dbReference type="InterPro" id="IPR010920">
    <property type="entry name" value="LSM_dom_sf"/>
</dbReference>
<feature type="transmembrane region" description="Helical" evidence="7">
    <location>
        <begin position="182"/>
        <end position="210"/>
    </location>
</feature>
<gene>
    <name evidence="11" type="ordered locus">PHZ_c2148</name>
</gene>
<feature type="transmembrane region" description="Helical" evidence="7">
    <location>
        <begin position="111"/>
        <end position="133"/>
    </location>
</feature>
<accession>B4REN3</accession>
<comment type="subcellular location">
    <subcellularLocation>
        <location evidence="1">Cell membrane</location>
        <topology evidence="1">Multi-pass membrane protein</topology>
    </subcellularLocation>
</comment>
<dbReference type="Gene3D" id="3.30.70.100">
    <property type="match status" value="1"/>
</dbReference>
<sequence>MQSSEKPAVFTAPKVQVAPDQVWRDLQTWVQANGTEIVIALAAGLVVYLGLSLARSVFARLKDKPGAPLGFRALVGRAASRTTQLFLMLAAAKLVGGYADPPAPLARTIDFLFTIVAAFQAAVWLREVVLGLIERRTAEEGQGETLANAMGIIRLLVTVAIFAVAVIVVLDNVGVNVTALVAGLGIGGIAIGLAAQGIFSDLFAALSIIFDKPFRMGETINYDTTTATVEKIGLKSTRLRAISGERKIISNANLLQKEITSYQTLDHRRLKFAIGVIYQTDPDLAARIPDVLRGIVEAEGASFVRSGFVGFGASSLDFEVEFDVYRPDWEEIYAIRHRIGLAILRRFNAEGLEFAYPTQTTFTAAPDGRMILPYPEGGFAVAPAPAPDDGARR</sequence>
<dbReference type="AlphaFoldDB" id="B4REN3"/>
<dbReference type="SUPFAM" id="SSF82861">
    <property type="entry name" value="Mechanosensitive channel protein MscS (YggB), transmembrane region"/>
    <property type="match status" value="1"/>
</dbReference>
<dbReference type="RefSeq" id="WP_012522701.1">
    <property type="nucleotide sequence ID" value="NC_011144.1"/>
</dbReference>
<evidence type="ECO:0000256" key="7">
    <source>
        <dbReference type="SAM" id="Phobius"/>
    </source>
</evidence>
<dbReference type="InterPro" id="IPR006685">
    <property type="entry name" value="MscS_channel_2nd"/>
</dbReference>
<evidence type="ECO:0000256" key="1">
    <source>
        <dbReference type="ARBA" id="ARBA00004651"/>
    </source>
</evidence>
<proteinExistence type="inferred from homology"/>
<dbReference type="SUPFAM" id="SSF50182">
    <property type="entry name" value="Sm-like ribonucleoproteins"/>
    <property type="match status" value="1"/>
</dbReference>
<dbReference type="Gene3D" id="2.30.30.60">
    <property type="match status" value="1"/>
</dbReference>
<dbReference type="PANTHER" id="PTHR30566">
    <property type="entry name" value="YNAI-RELATED MECHANOSENSITIVE ION CHANNEL"/>
    <property type="match status" value="1"/>
</dbReference>
<evidence type="ECO:0000313" key="12">
    <source>
        <dbReference type="Proteomes" id="UP000001868"/>
    </source>
</evidence>
<feature type="domain" description="Mechanosensitive ion channel MscS C-terminal" evidence="9">
    <location>
        <begin position="271"/>
        <end position="354"/>
    </location>
</feature>
<dbReference type="InterPro" id="IPR023408">
    <property type="entry name" value="MscS_beta-dom_sf"/>
</dbReference>
<dbReference type="Gene3D" id="1.10.287.1260">
    <property type="match status" value="1"/>
</dbReference>
<dbReference type="GO" id="GO:0005886">
    <property type="term" value="C:plasma membrane"/>
    <property type="evidence" value="ECO:0007669"/>
    <property type="project" value="UniProtKB-SubCell"/>
</dbReference>
<keyword evidence="5 7" id="KW-1133">Transmembrane helix</keyword>
<name>B4REN3_PHEZH</name>
<evidence type="ECO:0000256" key="4">
    <source>
        <dbReference type="ARBA" id="ARBA00022692"/>
    </source>
</evidence>
<evidence type="ECO:0000313" key="11">
    <source>
        <dbReference type="EMBL" id="ACG78559.1"/>
    </source>
</evidence>
<feature type="domain" description="Mechanosensitive ion channel transmembrane helices 2/3" evidence="10">
    <location>
        <begin position="156"/>
        <end position="196"/>
    </location>
</feature>
<dbReference type="InterPro" id="IPR011066">
    <property type="entry name" value="MscS_channel_C_sf"/>
</dbReference>
<dbReference type="PANTHER" id="PTHR30566:SF25">
    <property type="entry name" value="INNER MEMBRANE PROTEIN"/>
    <property type="match status" value="1"/>
</dbReference>
<keyword evidence="4 7" id="KW-0812">Transmembrane</keyword>
<evidence type="ECO:0000259" key="8">
    <source>
        <dbReference type="Pfam" id="PF00924"/>
    </source>
</evidence>
<dbReference type="HOGENOM" id="CLU_037945_0_2_5"/>
<dbReference type="EMBL" id="CP000747">
    <property type="protein sequence ID" value="ACG78559.1"/>
    <property type="molecule type" value="Genomic_DNA"/>
</dbReference>
<dbReference type="Pfam" id="PF21088">
    <property type="entry name" value="MS_channel_1st"/>
    <property type="match status" value="1"/>
</dbReference>
<evidence type="ECO:0000259" key="10">
    <source>
        <dbReference type="Pfam" id="PF21088"/>
    </source>
</evidence>
<dbReference type="Pfam" id="PF00924">
    <property type="entry name" value="MS_channel_2nd"/>
    <property type="match status" value="1"/>
</dbReference>
<evidence type="ECO:0000256" key="6">
    <source>
        <dbReference type="ARBA" id="ARBA00023136"/>
    </source>
</evidence>
<evidence type="ECO:0000256" key="3">
    <source>
        <dbReference type="ARBA" id="ARBA00022475"/>
    </source>
</evidence>
<keyword evidence="12" id="KW-1185">Reference proteome</keyword>
<comment type="similarity">
    <text evidence="2">Belongs to the MscS (TC 1.A.23) family.</text>
</comment>
<evidence type="ECO:0000259" key="9">
    <source>
        <dbReference type="Pfam" id="PF21082"/>
    </source>
</evidence>
<feature type="domain" description="Mechanosensitive ion channel MscS" evidence="8">
    <location>
        <begin position="198"/>
        <end position="260"/>
    </location>
</feature>
<evidence type="ECO:0000256" key="2">
    <source>
        <dbReference type="ARBA" id="ARBA00008017"/>
    </source>
</evidence>
<protein>
    <submittedName>
        <fullName evidence="11">Small-conductance mechanosensitive channel</fullName>
    </submittedName>
</protein>
<dbReference type="InterPro" id="IPR049142">
    <property type="entry name" value="MS_channel_1st"/>
</dbReference>
<reference evidence="11 12" key="1">
    <citation type="journal article" date="2008" name="BMC Genomics">
        <title>Complete genome of Phenylobacterium zucineum - a novel facultative intracellular bacterium isolated from human erythroleukemia cell line K562.</title>
        <authorList>
            <person name="Luo Y."/>
            <person name="Xu X."/>
            <person name="Ding Z."/>
            <person name="Liu Z."/>
            <person name="Zhang B."/>
            <person name="Yan Z."/>
            <person name="Sun J."/>
            <person name="Hu S."/>
            <person name="Hu X."/>
        </authorList>
    </citation>
    <scope>NUCLEOTIDE SEQUENCE [LARGE SCALE GENOMIC DNA]</scope>
    <source>
        <strain evidence="11 12">HLK1</strain>
    </source>
</reference>
<feature type="transmembrane region" description="Helical" evidence="7">
    <location>
        <begin position="37"/>
        <end position="58"/>
    </location>
</feature>
<dbReference type="GO" id="GO:0008381">
    <property type="term" value="F:mechanosensitive monoatomic ion channel activity"/>
    <property type="evidence" value="ECO:0007669"/>
    <property type="project" value="UniProtKB-ARBA"/>
</dbReference>
<dbReference type="SUPFAM" id="SSF82689">
    <property type="entry name" value="Mechanosensitive channel protein MscS (YggB), C-terminal domain"/>
    <property type="match status" value="1"/>
</dbReference>
<dbReference type="InterPro" id="IPR011014">
    <property type="entry name" value="MscS_channel_TM-2"/>
</dbReference>
<keyword evidence="6 7" id="KW-0472">Membrane</keyword>
<evidence type="ECO:0000256" key="5">
    <source>
        <dbReference type="ARBA" id="ARBA00022989"/>
    </source>
</evidence>